<evidence type="ECO:0008006" key="4">
    <source>
        <dbReference type="Google" id="ProtNLM"/>
    </source>
</evidence>
<keyword evidence="3" id="KW-1185">Reference proteome</keyword>
<evidence type="ECO:0000256" key="1">
    <source>
        <dbReference type="SAM" id="MobiDB-lite"/>
    </source>
</evidence>
<accession>A0ABV6YLR2</accession>
<sequence>MADNPSCFVIGPIGDRLADPGTAERQVYEDAIQVWEKVILPACEAAGLKPLRADHISRTGEIVDQVCRHLRDADVVIADLTGANPNVMYELGLRHTINRPTIQIGESARLPFDVSAIRTLRFKRSESGFIDARDQLGEAIRVGLAEGGDPVTATRTWNDLPHGTQSTSVPGIGDRDDEGEPGFLEKLVASDEGMRTMKSILESMATVMASIANLAETATEEVKRSDARGGGPRGRLIIAERLAPKLDAQGATLEAQAKEFEDCVNQIDPGIDYLLDRLEEDPSLGDQAAGFVEGLYKLAENAESNESMVVGFQGAMKESGEMSRSMRKATNRLVSAAGRQKRATQRFKKWRDRLQTFDKKG</sequence>
<dbReference type="SUPFAM" id="SSF52309">
    <property type="entry name" value="N-(deoxy)ribosyltransferase-like"/>
    <property type="match status" value="1"/>
</dbReference>
<dbReference type="Proteomes" id="UP001593833">
    <property type="component" value="Unassembled WGS sequence"/>
</dbReference>
<proteinExistence type="predicted"/>
<feature type="compositionally biased region" description="Polar residues" evidence="1">
    <location>
        <begin position="153"/>
        <end position="169"/>
    </location>
</feature>
<dbReference type="EMBL" id="JBHPKH010000109">
    <property type="protein sequence ID" value="MFC1573270.1"/>
    <property type="molecule type" value="Genomic_DNA"/>
</dbReference>
<reference evidence="2 3" key="1">
    <citation type="submission" date="2024-09" db="EMBL/GenBank/DDBJ databases">
        <authorList>
            <person name="D'Angelo T."/>
        </authorList>
    </citation>
    <scope>NUCLEOTIDE SEQUENCE [LARGE SCALE GENOMIC DNA]</scope>
    <source>
        <strain evidence="2">SAG AM-320-E07</strain>
    </source>
</reference>
<feature type="region of interest" description="Disordered" evidence="1">
    <location>
        <begin position="152"/>
        <end position="177"/>
    </location>
</feature>
<gene>
    <name evidence="2" type="ORF">ACFL6M_06695</name>
</gene>
<evidence type="ECO:0000313" key="3">
    <source>
        <dbReference type="Proteomes" id="UP001593833"/>
    </source>
</evidence>
<name>A0ABV6YLR2_UNCEI</name>
<organism evidence="2 3">
    <name type="scientific">Eiseniibacteriota bacterium</name>
    <dbReference type="NCBI Taxonomy" id="2212470"/>
    <lineage>
        <taxon>Bacteria</taxon>
        <taxon>Candidatus Eiseniibacteriota</taxon>
    </lineage>
</organism>
<comment type="caution">
    <text evidence="2">The sequence shown here is derived from an EMBL/GenBank/DDBJ whole genome shotgun (WGS) entry which is preliminary data.</text>
</comment>
<evidence type="ECO:0000313" key="2">
    <source>
        <dbReference type="EMBL" id="MFC1573270.1"/>
    </source>
</evidence>
<protein>
    <recommendedName>
        <fullName evidence="4">DUF4071 domain-containing protein</fullName>
    </recommendedName>
</protein>
<dbReference type="Gene3D" id="3.40.50.450">
    <property type="match status" value="1"/>
</dbReference>